<reference evidence="1" key="2">
    <citation type="journal article" date="2015" name="Fish Shellfish Immunol.">
        <title>Early steps in the European eel (Anguilla anguilla)-Vibrio vulnificus interaction in the gills: Role of the RtxA13 toxin.</title>
        <authorList>
            <person name="Callol A."/>
            <person name="Pajuelo D."/>
            <person name="Ebbesson L."/>
            <person name="Teles M."/>
            <person name="MacKenzie S."/>
            <person name="Amaro C."/>
        </authorList>
    </citation>
    <scope>NUCLEOTIDE SEQUENCE</scope>
</reference>
<dbReference type="EMBL" id="GBXM01025152">
    <property type="protein sequence ID" value="JAH83425.1"/>
    <property type="molecule type" value="Transcribed_RNA"/>
</dbReference>
<organism evidence="1">
    <name type="scientific">Anguilla anguilla</name>
    <name type="common">European freshwater eel</name>
    <name type="synonym">Muraena anguilla</name>
    <dbReference type="NCBI Taxonomy" id="7936"/>
    <lineage>
        <taxon>Eukaryota</taxon>
        <taxon>Metazoa</taxon>
        <taxon>Chordata</taxon>
        <taxon>Craniata</taxon>
        <taxon>Vertebrata</taxon>
        <taxon>Euteleostomi</taxon>
        <taxon>Actinopterygii</taxon>
        <taxon>Neopterygii</taxon>
        <taxon>Teleostei</taxon>
        <taxon>Anguilliformes</taxon>
        <taxon>Anguillidae</taxon>
        <taxon>Anguilla</taxon>
    </lineage>
</organism>
<sequence length="41" mass="4752">MSRQPQDTTYTLITSKTPAPQEGRYVHLFKNHIRSIPVQVI</sequence>
<evidence type="ECO:0000313" key="1">
    <source>
        <dbReference type="EMBL" id="JAH83425.1"/>
    </source>
</evidence>
<reference evidence="1" key="1">
    <citation type="submission" date="2014-11" db="EMBL/GenBank/DDBJ databases">
        <authorList>
            <person name="Amaro Gonzalez C."/>
        </authorList>
    </citation>
    <scope>NUCLEOTIDE SEQUENCE</scope>
</reference>
<dbReference type="AlphaFoldDB" id="A0A0E9W1J1"/>
<name>A0A0E9W1J1_ANGAN</name>
<protein>
    <submittedName>
        <fullName evidence="1">Uncharacterized protein</fullName>
    </submittedName>
</protein>
<accession>A0A0E9W1J1</accession>
<proteinExistence type="predicted"/>